<comment type="caution">
    <text evidence="2">The sequence shown here is derived from an EMBL/GenBank/DDBJ whole genome shotgun (WGS) entry which is preliminary data.</text>
</comment>
<accession>A0A5D0RMN8</accession>
<protein>
    <submittedName>
        <fullName evidence="2">FixH family protein</fullName>
    </submittedName>
</protein>
<dbReference type="InterPro" id="IPR018037">
    <property type="entry name" value="FixH_proteobacterial"/>
</dbReference>
<reference evidence="2 3" key="1">
    <citation type="submission" date="2019-08" db="EMBL/GenBank/DDBJ databases">
        <title>Identification of a novel species of the genus Boseongicola.</title>
        <authorList>
            <person name="Zhang X.-Q."/>
        </authorList>
    </citation>
    <scope>NUCLEOTIDE SEQUENCE [LARGE SCALE GENOMIC DNA]</scope>
    <source>
        <strain evidence="2 3">HY14</strain>
    </source>
</reference>
<keyword evidence="3" id="KW-1185">Reference proteome</keyword>
<sequence length="160" mass="17011">MTEGTAPGKELTGRKVLIIAVSAFSVIIGVNLFMAYSSISTFPGLEVANSYVASQTFDEDRAAQEALGWNALASASGDTLRVEITDADGLPAAVAEIGGLVGRTTERQHDQPLTFTRAPSGAHVAEIEPLAPGKWEVRLEARATDGTLFRQRLILRLTEG</sequence>
<evidence type="ECO:0000313" key="2">
    <source>
        <dbReference type="EMBL" id="TYB82105.1"/>
    </source>
</evidence>
<name>A0A5D0RMN8_9RHOB</name>
<dbReference type="Proteomes" id="UP000322080">
    <property type="component" value="Unassembled WGS sequence"/>
</dbReference>
<gene>
    <name evidence="2" type="ORF">FVF75_05065</name>
</gene>
<keyword evidence="1" id="KW-1133">Transmembrane helix</keyword>
<dbReference type="PIRSF" id="PIRSF011386">
    <property type="entry name" value="FixH"/>
    <property type="match status" value="1"/>
</dbReference>
<dbReference type="Pfam" id="PF05751">
    <property type="entry name" value="FixH"/>
    <property type="match status" value="1"/>
</dbReference>
<dbReference type="AlphaFoldDB" id="A0A5D0RMN8"/>
<evidence type="ECO:0000256" key="1">
    <source>
        <dbReference type="SAM" id="Phobius"/>
    </source>
</evidence>
<keyword evidence="1" id="KW-0472">Membrane</keyword>
<dbReference type="EMBL" id="VSIY01000004">
    <property type="protein sequence ID" value="TYB82105.1"/>
    <property type="molecule type" value="Genomic_DNA"/>
</dbReference>
<dbReference type="InterPro" id="IPR008620">
    <property type="entry name" value="FixH"/>
</dbReference>
<evidence type="ECO:0000313" key="3">
    <source>
        <dbReference type="Proteomes" id="UP000322080"/>
    </source>
</evidence>
<feature type="transmembrane region" description="Helical" evidence="1">
    <location>
        <begin position="16"/>
        <end position="36"/>
    </location>
</feature>
<proteinExistence type="predicted"/>
<organism evidence="2 3">
    <name type="scientific">Maritimibacter fusiformis</name>
    <dbReference type="NCBI Taxonomy" id="2603819"/>
    <lineage>
        <taxon>Bacteria</taxon>
        <taxon>Pseudomonadati</taxon>
        <taxon>Pseudomonadota</taxon>
        <taxon>Alphaproteobacteria</taxon>
        <taxon>Rhodobacterales</taxon>
        <taxon>Roseobacteraceae</taxon>
        <taxon>Maritimibacter</taxon>
    </lineage>
</organism>
<keyword evidence="1" id="KW-0812">Transmembrane</keyword>